<protein>
    <submittedName>
        <fullName evidence="1">DUF4116 domain-containing protein</fullName>
    </submittedName>
</protein>
<organism evidence="1 2">
    <name type="scientific">Archangium lansingense</name>
    <dbReference type="NCBI Taxonomy" id="2995310"/>
    <lineage>
        <taxon>Bacteria</taxon>
        <taxon>Pseudomonadati</taxon>
        <taxon>Myxococcota</taxon>
        <taxon>Myxococcia</taxon>
        <taxon>Myxococcales</taxon>
        <taxon>Cystobacterineae</taxon>
        <taxon>Archangiaceae</taxon>
        <taxon>Archangium</taxon>
    </lineage>
</organism>
<accession>A0ABT4A2U5</accession>
<dbReference type="EMBL" id="JAPNKA010000001">
    <property type="protein sequence ID" value="MCY1075292.1"/>
    <property type="molecule type" value="Genomic_DNA"/>
</dbReference>
<comment type="caution">
    <text evidence="1">The sequence shown here is derived from an EMBL/GenBank/DDBJ whole genome shotgun (WGS) entry which is preliminary data.</text>
</comment>
<sequence>MNRLERLRGTHAAALFREFLSREHGPERSWASGGEGALFTRFAEADPAAGKPHLEWVLRLYLSGRLRAEDLYKVTETLQEFRRVRRHLPERARQLNTYEDLPSLWRTIAPHARSPSKRTRSAGEREKARAESRVLYEDGELIVAVPLTRASAQWWGRGTRWCTAAEEDNAFEAYHRQGPLVVFIANGAKFQFHAPSDSFHDDADGPVEAGVLAPFFPRLEAAGLQSLVLALDPLAQELGILPRERLRSAITEWGMPLCFVPEEHRDAELCRLAVMRDGEGLSFVPDALRTRELCGLAVSSHGRALRYVPFSLRDHELCLTAIEHGARLSDVPDTIRDQEVCLAAARRGGGVLEFVPFALRDAELCRRAMESGPDRLEHIPWALRDRDTCVRALDSDGYQLAFVPERHRDLELYRGAVQRRGCTLEFVPLAMRDFDVCVEAVRSEIHAWRFTPPELRPALAAATGVDLDAEQLQVMFSGLALLPLAERTRERCLEAAREQQFEAGQAPDVLRDRETCLEIAARGILLDQVPEDFRSREVCLPNVARDPYALASVPEDLRDREMCLAAVRGFGEQLCFVAEPLRDEEMCRAAVASASEALSHVPFALRDRALCLEAVRYRGTPFKAMRGELSDVPDELRDEEICRAAMPGGGQESRWRGIRLLDHIPFALRDAKTCREVVAINPEALVDVPHVLRDANVCAAAVSAEAHMRRHVPAALREALPRHGPDDSHS</sequence>
<gene>
    <name evidence="1" type="ORF">OV287_12380</name>
</gene>
<evidence type="ECO:0000313" key="1">
    <source>
        <dbReference type="EMBL" id="MCY1075292.1"/>
    </source>
</evidence>
<keyword evidence="2" id="KW-1185">Reference proteome</keyword>
<reference evidence="1 2" key="1">
    <citation type="submission" date="2022-11" db="EMBL/GenBank/DDBJ databases">
        <title>Minimal conservation of predation-associated metabolite biosynthetic gene clusters underscores biosynthetic potential of Myxococcota including descriptions for ten novel species: Archangium lansinium sp. nov., Myxococcus landrumus sp. nov., Nannocystis bai.</title>
        <authorList>
            <person name="Ahearne A."/>
            <person name="Stevens C."/>
            <person name="Phillips K."/>
        </authorList>
    </citation>
    <scope>NUCLEOTIDE SEQUENCE [LARGE SCALE GENOMIC DNA]</scope>
    <source>
        <strain evidence="1 2">MIWBW</strain>
    </source>
</reference>
<dbReference type="Proteomes" id="UP001207654">
    <property type="component" value="Unassembled WGS sequence"/>
</dbReference>
<name>A0ABT4A2U5_9BACT</name>
<evidence type="ECO:0000313" key="2">
    <source>
        <dbReference type="Proteomes" id="UP001207654"/>
    </source>
</evidence>
<proteinExistence type="predicted"/>
<dbReference type="RefSeq" id="WP_267534231.1">
    <property type="nucleotide sequence ID" value="NZ_JAPNKA010000001.1"/>
</dbReference>